<keyword evidence="8" id="KW-0289">Folate biosynthesis</keyword>
<feature type="region of interest" description="Disordered" evidence="9">
    <location>
        <begin position="68"/>
        <end position="90"/>
    </location>
</feature>
<comment type="catalytic activity">
    <reaction evidence="1">
        <text>(7,8-dihydropterin-6-yl)methyl diphosphate + 4-aminobenzoate = 7,8-dihydropteroate + diphosphate</text>
        <dbReference type="Rhea" id="RHEA:19949"/>
        <dbReference type="ChEBI" id="CHEBI:17836"/>
        <dbReference type="ChEBI" id="CHEBI:17839"/>
        <dbReference type="ChEBI" id="CHEBI:33019"/>
        <dbReference type="ChEBI" id="CHEBI:72950"/>
        <dbReference type="EC" id="2.5.1.15"/>
    </reaction>
</comment>
<dbReference type="GO" id="GO:0046656">
    <property type="term" value="P:folic acid biosynthetic process"/>
    <property type="evidence" value="ECO:0007669"/>
    <property type="project" value="UniProtKB-KW"/>
</dbReference>
<evidence type="ECO:0000256" key="4">
    <source>
        <dbReference type="ARBA" id="ARBA00012458"/>
    </source>
</evidence>
<dbReference type="NCBIfam" id="TIGR01496">
    <property type="entry name" value="DHPS"/>
    <property type="match status" value="1"/>
</dbReference>
<dbReference type="GO" id="GO:0046654">
    <property type="term" value="P:tetrahydrofolate biosynthetic process"/>
    <property type="evidence" value="ECO:0007669"/>
    <property type="project" value="TreeGrafter"/>
</dbReference>
<evidence type="ECO:0000256" key="5">
    <source>
        <dbReference type="ARBA" id="ARBA00022679"/>
    </source>
</evidence>
<evidence type="ECO:0000313" key="11">
    <source>
        <dbReference type="EMBL" id="ABE39167.1"/>
    </source>
</evidence>
<sequence>MARGIASVNTDKFIAAKGQMARRTNHASIASDDRPCAIPPSSVLLPQSGAIPCNDASAIKPQQTRALREPNAGRDSSNTNCLDHSLPPHPRLTARRFPRKALAMSAAQQTPAPPTATGGAAALRALLARPVPAVMGILNVTPDSFSDGGDFLSPERAREHAARMIADGADIIDIGAESTRPYGAQPVSAAQELLRLRPVLATIAALGTPVSIDSMKAEVVAWALDNGAAIANDVWGLQRDPAMADVVAARGAPVIVMHNRDDADPSIDIVADINAFFERSLAIAARAGIAETNIVLDPGIGFGKTPQQSMITLARLSAFAHFGLPILVGASRKRFISTVSPSEPKQRLGGSIAAHLIAVHNGARIIRAHDVAETAQALQVAHAITTSIEDNR</sequence>
<evidence type="ECO:0000256" key="9">
    <source>
        <dbReference type="SAM" id="MobiDB-lite"/>
    </source>
</evidence>
<dbReference type="EC" id="2.5.1.15" evidence="4"/>
<dbReference type="Gene3D" id="3.20.20.20">
    <property type="entry name" value="Dihydropteroate synthase-like"/>
    <property type="match status" value="1"/>
</dbReference>
<comment type="cofactor">
    <cofactor evidence="2">
        <name>Mg(2+)</name>
        <dbReference type="ChEBI" id="CHEBI:18420"/>
    </cofactor>
</comment>
<dbReference type="Pfam" id="PF00809">
    <property type="entry name" value="Pterin_bind"/>
    <property type="match status" value="1"/>
</dbReference>
<gene>
    <name evidence="11" type="ordered locus">RPD_1932</name>
</gene>
<dbReference type="InterPro" id="IPR006390">
    <property type="entry name" value="DHP_synth_dom"/>
</dbReference>
<evidence type="ECO:0000259" key="10">
    <source>
        <dbReference type="PROSITE" id="PS50972"/>
    </source>
</evidence>
<dbReference type="GO" id="GO:0005829">
    <property type="term" value="C:cytosol"/>
    <property type="evidence" value="ECO:0007669"/>
    <property type="project" value="TreeGrafter"/>
</dbReference>
<protein>
    <recommendedName>
        <fullName evidence="4">dihydropteroate synthase</fullName>
        <ecNumber evidence="4">2.5.1.15</ecNumber>
    </recommendedName>
</protein>
<evidence type="ECO:0000313" key="12">
    <source>
        <dbReference type="Proteomes" id="UP000001818"/>
    </source>
</evidence>
<evidence type="ECO:0000256" key="7">
    <source>
        <dbReference type="ARBA" id="ARBA00022842"/>
    </source>
</evidence>
<dbReference type="GO" id="GO:0004156">
    <property type="term" value="F:dihydropteroate synthase activity"/>
    <property type="evidence" value="ECO:0007669"/>
    <property type="project" value="UniProtKB-EC"/>
</dbReference>
<evidence type="ECO:0000256" key="1">
    <source>
        <dbReference type="ARBA" id="ARBA00000012"/>
    </source>
</evidence>
<dbReference type="CDD" id="cd00739">
    <property type="entry name" value="DHPS"/>
    <property type="match status" value="1"/>
</dbReference>
<evidence type="ECO:0000256" key="6">
    <source>
        <dbReference type="ARBA" id="ARBA00022723"/>
    </source>
</evidence>
<dbReference type="Proteomes" id="UP000001818">
    <property type="component" value="Chromosome"/>
</dbReference>
<dbReference type="PANTHER" id="PTHR20941:SF1">
    <property type="entry name" value="FOLIC ACID SYNTHESIS PROTEIN FOL1"/>
    <property type="match status" value="1"/>
</dbReference>
<dbReference type="GO" id="GO:0046872">
    <property type="term" value="F:metal ion binding"/>
    <property type="evidence" value="ECO:0007669"/>
    <property type="project" value="UniProtKB-KW"/>
</dbReference>
<dbReference type="EMBL" id="CP000283">
    <property type="protein sequence ID" value="ABE39167.1"/>
    <property type="molecule type" value="Genomic_DNA"/>
</dbReference>
<dbReference type="AlphaFoldDB" id="Q139S2"/>
<dbReference type="InterPro" id="IPR000489">
    <property type="entry name" value="Pterin-binding_dom"/>
</dbReference>
<dbReference type="InterPro" id="IPR045031">
    <property type="entry name" value="DHP_synth-like"/>
</dbReference>
<dbReference type="PANTHER" id="PTHR20941">
    <property type="entry name" value="FOLATE SYNTHESIS PROTEINS"/>
    <property type="match status" value="1"/>
</dbReference>
<evidence type="ECO:0000256" key="3">
    <source>
        <dbReference type="ARBA" id="ARBA00004763"/>
    </source>
</evidence>
<dbReference type="eggNOG" id="COG0294">
    <property type="taxonomic scope" value="Bacteria"/>
</dbReference>
<keyword evidence="7" id="KW-0460">Magnesium</keyword>
<proteinExistence type="predicted"/>
<accession>Q139S2</accession>
<reference evidence="11 12" key="1">
    <citation type="submission" date="2006-03" db="EMBL/GenBank/DDBJ databases">
        <title>Complete sequence of Rhodopseudomonas palustris BisB5.</title>
        <authorList>
            <consortium name="US DOE Joint Genome Institute"/>
            <person name="Copeland A."/>
            <person name="Lucas S."/>
            <person name="Lapidus A."/>
            <person name="Barry K."/>
            <person name="Detter J.C."/>
            <person name="Glavina del Rio T."/>
            <person name="Hammon N."/>
            <person name="Israni S."/>
            <person name="Dalin E."/>
            <person name="Tice H."/>
            <person name="Pitluck S."/>
            <person name="Chain P."/>
            <person name="Malfatti S."/>
            <person name="Shin M."/>
            <person name="Vergez L."/>
            <person name="Schmutz J."/>
            <person name="Larimer F."/>
            <person name="Land M."/>
            <person name="Hauser L."/>
            <person name="Pelletier D.A."/>
            <person name="Kyrpides N."/>
            <person name="Lykidis A."/>
            <person name="Oda Y."/>
            <person name="Harwood C.S."/>
            <person name="Richardson P."/>
        </authorList>
    </citation>
    <scope>NUCLEOTIDE SEQUENCE [LARGE SCALE GENOMIC DNA]</scope>
    <source>
        <strain evidence="11 12">BisB5</strain>
    </source>
</reference>
<dbReference type="SUPFAM" id="SSF51717">
    <property type="entry name" value="Dihydropteroate synthetase-like"/>
    <property type="match status" value="1"/>
</dbReference>
<feature type="domain" description="Pterin-binding" evidence="10">
    <location>
        <begin position="132"/>
        <end position="379"/>
    </location>
</feature>
<dbReference type="PROSITE" id="PS00793">
    <property type="entry name" value="DHPS_2"/>
    <property type="match status" value="1"/>
</dbReference>
<evidence type="ECO:0000256" key="8">
    <source>
        <dbReference type="ARBA" id="ARBA00022909"/>
    </source>
</evidence>
<comment type="pathway">
    <text evidence="3">Cofactor biosynthesis; tetrahydrofolate biosynthesis; 7,8-dihydrofolate from 2-amino-4-hydroxy-6-hydroxymethyl-7,8-dihydropteridine diphosphate and 4-aminobenzoate: step 1/2.</text>
</comment>
<name>Q139S2_RHOPS</name>
<dbReference type="STRING" id="316057.RPD_1932"/>
<keyword evidence="6" id="KW-0479">Metal-binding</keyword>
<organism evidence="11 12">
    <name type="scientific">Rhodopseudomonas palustris (strain BisB5)</name>
    <dbReference type="NCBI Taxonomy" id="316057"/>
    <lineage>
        <taxon>Bacteria</taxon>
        <taxon>Pseudomonadati</taxon>
        <taxon>Pseudomonadota</taxon>
        <taxon>Alphaproteobacteria</taxon>
        <taxon>Hyphomicrobiales</taxon>
        <taxon>Nitrobacteraceae</taxon>
        <taxon>Rhodopseudomonas</taxon>
    </lineage>
</organism>
<keyword evidence="5 11" id="KW-0808">Transferase</keyword>
<evidence type="ECO:0000256" key="2">
    <source>
        <dbReference type="ARBA" id="ARBA00001946"/>
    </source>
</evidence>
<dbReference type="KEGG" id="rpd:RPD_1932"/>
<dbReference type="HOGENOM" id="CLU_008023_0_3_5"/>
<dbReference type="PROSITE" id="PS50972">
    <property type="entry name" value="PTERIN_BINDING"/>
    <property type="match status" value="1"/>
</dbReference>
<dbReference type="InterPro" id="IPR011005">
    <property type="entry name" value="Dihydropteroate_synth-like_sf"/>
</dbReference>
<dbReference type="PROSITE" id="PS00792">
    <property type="entry name" value="DHPS_1"/>
    <property type="match status" value="1"/>
</dbReference>